<keyword evidence="1 3" id="KW-0378">Hydrolase</keyword>
<dbReference type="AlphaFoldDB" id="A0A914CV68"/>
<dbReference type="GO" id="GO:0005576">
    <property type="term" value="C:extracellular region"/>
    <property type="evidence" value="ECO:0007669"/>
    <property type="project" value="TreeGrafter"/>
</dbReference>
<dbReference type="Pfam" id="PF00704">
    <property type="entry name" value="Glyco_hydro_18"/>
    <property type="match status" value="1"/>
</dbReference>
<organism evidence="7 8">
    <name type="scientific">Acrobeloides nanus</name>
    <dbReference type="NCBI Taxonomy" id="290746"/>
    <lineage>
        <taxon>Eukaryota</taxon>
        <taxon>Metazoa</taxon>
        <taxon>Ecdysozoa</taxon>
        <taxon>Nematoda</taxon>
        <taxon>Chromadorea</taxon>
        <taxon>Rhabditida</taxon>
        <taxon>Tylenchina</taxon>
        <taxon>Cephalobomorpha</taxon>
        <taxon>Cephaloboidea</taxon>
        <taxon>Cephalobidae</taxon>
        <taxon>Acrobeloides</taxon>
    </lineage>
</organism>
<feature type="signal peptide" evidence="5">
    <location>
        <begin position="1"/>
        <end position="18"/>
    </location>
</feature>
<dbReference type="GO" id="GO:0006032">
    <property type="term" value="P:chitin catabolic process"/>
    <property type="evidence" value="ECO:0007669"/>
    <property type="project" value="TreeGrafter"/>
</dbReference>
<evidence type="ECO:0000256" key="3">
    <source>
        <dbReference type="RuleBase" id="RU000489"/>
    </source>
</evidence>
<reference evidence="8" key="1">
    <citation type="submission" date="2022-11" db="UniProtKB">
        <authorList>
            <consortium name="WormBaseParasite"/>
        </authorList>
    </citation>
    <scope>IDENTIFICATION</scope>
</reference>
<dbReference type="WBParaSite" id="ACRNAN_scaffold1410.g28305.t1">
    <property type="protein sequence ID" value="ACRNAN_scaffold1410.g28305.t1"/>
    <property type="gene ID" value="ACRNAN_scaffold1410.g28305"/>
</dbReference>
<dbReference type="SMART" id="SM00636">
    <property type="entry name" value="Glyco_18"/>
    <property type="match status" value="1"/>
</dbReference>
<evidence type="ECO:0000256" key="4">
    <source>
        <dbReference type="RuleBase" id="RU004453"/>
    </source>
</evidence>
<evidence type="ECO:0000259" key="6">
    <source>
        <dbReference type="PROSITE" id="PS51910"/>
    </source>
</evidence>
<dbReference type="Gene3D" id="3.10.50.10">
    <property type="match status" value="1"/>
</dbReference>
<dbReference type="GO" id="GO:0004568">
    <property type="term" value="F:chitinase activity"/>
    <property type="evidence" value="ECO:0007669"/>
    <property type="project" value="TreeGrafter"/>
</dbReference>
<dbReference type="InterPro" id="IPR001223">
    <property type="entry name" value="Glyco_hydro18_cat"/>
</dbReference>
<comment type="similarity">
    <text evidence="4">Belongs to the glycosyl hydrolase 18 family.</text>
</comment>
<protein>
    <submittedName>
        <fullName evidence="8">GH18 domain-containing protein</fullName>
    </submittedName>
</protein>
<keyword evidence="2 3" id="KW-0326">Glycosidase</keyword>
<dbReference type="InterPro" id="IPR001579">
    <property type="entry name" value="Glyco_hydro_18_chit_AS"/>
</dbReference>
<evidence type="ECO:0000256" key="5">
    <source>
        <dbReference type="SAM" id="SignalP"/>
    </source>
</evidence>
<dbReference type="GO" id="GO:0005975">
    <property type="term" value="P:carbohydrate metabolic process"/>
    <property type="evidence" value="ECO:0007669"/>
    <property type="project" value="InterPro"/>
</dbReference>
<dbReference type="SUPFAM" id="SSF51445">
    <property type="entry name" value="(Trans)glycosidases"/>
    <property type="match status" value="1"/>
</dbReference>
<evidence type="ECO:0000256" key="2">
    <source>
        <dbReference type="ARBA" id="ARBA00023295"/>
    </source>
</evidence>
<evidence type="ECO:0000256" key="1">
    <source>
        <dbReference type="ARBA" id="ARBA00022801"/>
    </source>
</evidence>
<feature type="chain" id="PRO_5037042165" evidence="5">
    <location>
        <begin position="19"/>
        <end position="410"/>
    </location>
</feature>
<sequence length="410" mass="47122">MVYALIFVIVFVCTFSSAELNRNFIYPCYFCNYQSASANYTPEQYIPGLCTHIFYAFGIFNETTFEAISSDLHIDYSDHGGLGFYERVNNLKIHDKKLKTSLSFGGWGFSQETSKPFSKMSSTIANRKNFIDTAIKLVRKNGFDGIDIDWEFPNGTIEKDNFISLLKELYEATLVESRENNRERLLITAAVGQTRESIKNAYKIPEMVPYVDYVGVMTYEYHNSIVQNYTGFNSPLFPRKDDFKNDTKKNIAYAGKYWADHGMPKSKILIGFPTFANGWTLDDTNKTYVGAPGKAPHIGGSYPQICDMLSKGATRKFDDEAKVPYLIYKDQWFSFDDVDSYKIKLKWLKRQKYAGAFIWAMDSDDFLGRCNRTIRYPLQRTIAKELGGFDINKHKSIKTNKTPKISYRVV</sequence>
<accession>A0A914CV68</accession>
<dbReference type="Gene3D" id="3.20.20.80">
    <property type="entry name" value="Glycosidases"/>
    <property type="match status" value="1"/>
</dbReference>
<dbReference type="InterPro" id="IPR011583">
    <property type="entry name" value="Chitinase_II/V-like_cat"/>
</dbReference>
<name>A0A914CV68_9BILA</name>
<feature type="domain" description="GH18" evidence="6">
    <location>
        <begin position="24"/>
        <end position="389"/>
    </location>
</feature>
<proteinExistence type="inferred from homology"/>
<evidence type="ECO:0000313" key="8">
    <source>
        <dbReference type="WBParaSite" id="ACRNAN_scaffold1410.g28305.t1"/>
    </source>
</evidence>
<evidence type="ECO:0000313" key="7">
    <source>
        <dbReference type="Proteomes" id="UP000887540"/>
    </source>
</evidence>
<dbReference type="PROSITE" id="PS51910">
    <property type="entry name" value="GH18_2"/>
    <property type="match status" value="1"/>
</dbReference>
<keyword evidence="7" id="KW-1185">Reference proteome</keyword>
<dbReference type="GO" id="GO:0008061">
    <property type="term" value="F:chitin binding"/>
    <property type="evidence" value="ECO:0007669"/>
    <property type="project" value="InterPro"/>
</dbReference>
<dbReference type="Proteomes" id="UP000887540">
    <property type="component" value="Unplaced"/>
</dbReference>
<dbReference type="InterPro" id="IPR017853">
    <property type="entry name" value="GH"/>
</dbReference>
<dbReference type="InterPro" id="IPR029070">
    <property type="entry name" value="Chitinase_insertion_sf"/>
</dbReference>
<dbReference type="PROSITE" id="PS01095">
    <property type="entry name" value="GH18_1"/>
    <property type="match status" value="1"/>
</dbReference>
<dbReference type="InterPro" id="IPR050314">
    <property type="entry name" value="Glycosyl_Hydrlase_18"/>
</dbReference>
<dbReference type="PANTHER" id="PTHR11177:SF400">
    <property type="entry name" value="ENDOCHITINASE-RELATED"/>
    <property type="match status" value="1"/>
</dbReference>
<keyword evidence="5" id="KW-0732">Signal</keyword>
<dbReference type="PANTHER" id="PTHR11177">
    <property type="entry name" value="CHITINASE"/>
    <property type="match status" value="1"/>
</dbReference>
<dbReference type="SUPFAM" id="SSF54556">
    <property type="entry name" value="Chitinase insertion domain"/>
    <property type="match status" value="1"/>
</dbReference>